<dbReference type="AlphaFoldDB" id="A0AAE3DTN9"/>
<dbReference type="Proteomes" id="UP001197875">
    <property type="component" value="Unassembled WGS sequence"/>
</dbReference>
<dbReference type="EMBL" id="JAJEPR010000020">
    <property type="protein sequence ID" value="MCC2190447.1"/>
    <property type="molecule type" value="Genomic_DNA"/>
</dbReference>
<evidence type="ECO:0000313" key="1">
    <source>
        <dbReference type="EMBL" id="MCC2190447.1"/>
    </source>
</evidence>
<name>A0AAE3DTN9_9FIRM</name>
<reference evidence="1 2" key="1">
    <citation type="submission" date="2021-10" db="EMBL/GenBank/DDBJ databases">
        <title>Anaerobic single-cell dispensing facilitates the cultivation of human gut bacteria.</title>
        <authorList>
            <person name="Afrizal A."/>
        </authorList>
    </citation>
    <scope>NUCLEOTIDE SEQUENCE [LARGE SCALE GENOMIC DNA]</scope>
    <source>
        <strain evidence="1 2">CLA-AA-H277</strain>
    </source>
</reference>
<gene>
    <name evidence="1" type="ORF">LKD71_11620</name>
</gene>
<organism evidence="1 2">
    <name type="scientific">Fusicatenibacter faecihominis</name>
    <dbReference type="NCBI Taxonomy" id="2881276"/>
    <lineage>
        <taxon>Bacteria</taxon>
        <taxon>Bacillati</taxon>
        <taxon>Bacillota</taxon>
        <taxon>Clostridia</taxon>
        <taxon>Lachnospirales</taxon>
        <taxon>Lachnospiraceae</taxon>
        <taxon>Fusicatenibacter</taxon>
    </lineage>
</organism>
<keyword evidence="2" id="KW-1185">Reference proteome</keyword>
<sequence>MDFKETFPAGKDFADALKEYQGNLIFTNFPKEIKIPFIKTFIKGILKNGRSGKEKYYKIENPNLYHKP</sequence>
<proteinExistence type="predicted"/>
<accession>A0AAE3DTN9</accession>
<protein>
    <submittedName>
        <fullName evidence="1">Uncharacterized protein</fullName>
    </submittedName>
</protein>
<evidence type="ECO:0000313" key="2">
    <source>
        <dbReference type="Proteomes" id="UP001197875"/>
    </source>
</evidence>
<dbReference type="RefSeq" id="WP_178045265.1">
    <property type="nucleotide sequence ID" value="NZ_JAJEPR010000020.1"/>
</dbReference>
<comment type="caution">
    <text evidence="1">The sequence shown here is derived from an EMBL/GenBank/DDBJ whole genome shotgun (WGS) entry which is preliminary data.</text>
</comment>